<dbReference type="Gene3D" id="1.10.760.10">
    <property type="entry name" value="Cytochrome c-like domain"/>
    <property type="match status" value="2"/>
</dbReference>
<dbReference type="AlphaFoldDB" id="A0A1X0WHA4"/>
<dbReference type="PROSITE" id="PS51007">
    <property type="entry name" value="CYTC"/>
    <property type="match status" value="3"/>
</dbReference>
<dbReference type="InterPro" id="IPR036909">
    <property type="entry name" value="Cyt_c-like_dom_sf"/>
</dbReference>
<keyword evidence="6" id="KW-0732">Signal</keyword>
<accession>A0A1X0WHA4</accession>
<protein>
    <submittedName>
        <fullName evidence="15">Alcohol dehydrogenase</fullName>
    </submittedName>
</protein>
<dbReference type="Proteomes" id="UP000192536">
    <property type="component" value="Unassembled WGS sequence"/>
</dbReference>
<dbReference type="GO" id="GO:0016614">
    <property type="term" value="F:oxidoreductase activity, acting on CH-OH group of donors"/>
    <property type="evidence" value="ECO:0007669"/>
    <property type="project" value="InterPro"/>
</dbReference>
<feature type="domain" description="Cytochrome c" evidence="14">
    <location>
        <begin position="329"/>
        <end position="416"/>
    </location>
</feature>
<keyword evidence="13" id="KW-1133">Transmembrane helix</keyword>
<dbReference type="EMBL" id="MRWE01000010">
    <property type="protein sequence ID" value="ORJ26091.1"/>
    <property type="molecule type" value="Genomic_DNA"/>
</dbReference>
<keyword evidence="8" id="KW-0249">Electron transport</keyword>
<evidence type="ECO:0000256" key="12">
    <source>
        <dbReference type="PIRSR" id="PIRSR000018-51"/>
    </source>
</evidence>
<keyword evidence="10 13" id="KW-0472">Membrane</keyword>
<dbReference type="GO" id="GO:0005506">
    <property type="term" value="F:iron ion binding"/>
    <property type="evidence" value="ECO:0007669"/>
    <property type="project" value="InterPro"/>
</dbReference>
<dbReference type="GO" id="GO:0020037">
    <property type="term" value="F:heme binding"/>
    <property type="evidence" value="ECO:0007669"/>
    <property type="project" value="InterPro"/>
</dbReference>
<evidence type="ECO:0000256" key="4">
    <source>
        <dbReference type="ARBA" id="ARBA00022617"/>
    </source>
</evidence>
<evidence type="ECO:0000259" key="14">
    <source>
        <dbReference type="PROSITE" id="PS51007"/>
    </source>
</evidence>
<evidence type="ECO:0000256" key="2">
    <source>
        <dbReference type="ARBA" id="ARBA00022448"/>
    </source>
</evidence>
<dbReference type="PIRSF" id="PIRSF000018">
    <property type="entry name" value="Mb_ADH_cyt_c"/>
    <property type="match status" value="1"/>
</dbReference>
<evidence type="ECO:0000256" key="10">
    <source>
        <dbReference type="ARBA" id="ARBA00023136"/>
    </source>
</evidence>
<evidence type="ECO:0000313" key="16">
    <source>
        <dbReference type="Proteomes" id="UP000192536"/>
    </source>
</evidence>
<keyword evidence="5 12" id="KW-0479">Metal-binding</keyword>
<dbReference type="SUPFAM" id="SSF46626">
    <property type="entry name" value="Cytochrome c"/>
    <property type="match status" value="3"/>
</dbReference>
<name>A0A1X0WHA4_9GAMM</name>
<sequence>MKKGLRGILWLIAAGVVIALIYVVYLLLRPVGAEPTAPLSGAPASITSPIERGKYLVRAADCVVCHTAPGGKPFAGGFRFKLPFGSIYGTNITADKETGIGNWSDEQFVRAVREGVGPEGNLYPAMPYTSYTGMSREDVLAIKAYLFSLPGVKQPNRQNELSFPFNQRWGMKFWNLAFFHPSRFVADPHHDAQWNRGAYLATALGHCSECHTPRNVAFGLNQSQYLGGMAVQGWFAGNITPDKQTGIGDWSEQQLSEFLSQGHAAGRSSASGPMAEVIENSTQYLTPEDNQALVNYLRNIEPVKTDVGSAVNLRPKGVMNSSAILPADQDNSLGRQLFAGDCSGCHQWNGEGRQTPYASLKGSTAVNDPQGRSVIQAILHGTKISVGQQQVMMPDFGAKYSDDEVAAVANYVLHQFGDKTGTVTSKQVADQRKQ</sequence>
<feature type="domain" description="Cytochrome c" evidence="14">
    <location>
        <begin position="48"/>
        <end position="150"/>
    </location>
</feature>
<proteinExistence type="predicted"/>
<keyword evidence="7" id="KW-0677">Repeat</keyword>
<evidence type="ECO:0000256" key="11">
    <source>
        <dbReference type="PIRSR" id="PIRSR000018-50"/>
    </source>
</evidence>
<keyword evidence="3" id="KW-1003">Cell membrane</keyword>
<evidence type="ECO:0000256" key="5">
    <source>
        <dbReference type="ARBA" id="ARBA00022723"/>
    </source>
</evidence>
<dbReference type="GO" id="GO:0009055">
    <property type="term" value="F:electron transfer activity"/>
    <property type="evidence" value="ECO:0007669"/>
    <property type="project" value="InterPro"/>
</dbReference>
<feature type="binding site" description="covalent" evidence="11">
    <location>
        <position position="62"/>
    </location>
    <ligand>
        <name>heme c</name>
        <dbReference type="ChEBI" id="CHEBI:61717"/>
        <label>1</label>
    </ligand>
</feature>
<reference evidence="15 16" key="1">
    <citation type="journal article" date="2017" name="Int. J. Syst. Evol. Microbiol.">
        <title>Rouxiella badensis sp. nov. and Rouxiella silvae sp. nov. isolated from peat bog soil in Germany and emendation of the genus description.</title>
        <authorList>
            <person name="Le Fleche-Mateos A."/>
            <person name="Kugler J.H."/>
            <person name="Hansen S.H."/>
            <person name="Syldatk C."/>
            <person name="Hausmann R."/>
            <person name="Lomprez F."/>
            <person name="Vandenbogaert M."/>
            <person name="Manuguerra J.C."/>
            <person name="Grimont P.A."/>
        </authorList>
    </citation>
    <scope>NUCLEOTIDE SEQUENCE [LARGE SCALE GENOMIC DNA]</scope>
    <source>
        <strain evidence="15 16">DSM 100043</strain>
    </source>
</reference>
<feature type="binding site" description="axial binding residue" evidence="12">
    <location>
        <position position="346"/>
    </location>
    <ligand>
        <name>heme c</name>
        <dbReference type="ChEBI" id="CHEBI:61717"/>
        <label>3</label>
    </ligand>
    <ligandPart>
        <name>Fe</name>
        <dbReference type="ChEBI" id="CHEBI:18248"/>
    </ligandPart>
</feature>
<comment type="subcellular location">
    <subcellularLocation>
        <location evidence="1">Cell membrane</location>
    </subcellularLocation>
</comment>
<dbReference type="PANTHER" id="PTHR35008:SF8">
    <property type="entry name" value="ALCOHOL DEHYDROGENASE CYTOCHROME C SUBUNIT"/>
    <property type="match status" value="1"/>
</dbReference>
<dbReference type="InterPro" id="IPR051459">
    <property type="entry name" value="Cytochrome_c-type_DH"/>
</dbReference>
<dbReference type="InterPro" id="IPR009056">
    <property type="entry name" value="Cyt_c-like_dom"/>
</dbReference>
<organism evidence="15 16">
    <name type="scientific">Rouxiella badensis</name>
    <dbReference type="NCBI Taxonomy" id="1646377"/>
    <lineage>
        <taxon>Bacteria</taxon>
        <taxon>Pseudomonadati</taxon>
        <taxon>Pseudomonadota</taxon>
        <taxon>Gammaproteobacteria</taxon>
        <taxon>Enterobacterales</taxon>
        <taxon>Yersiniaceae</taxon>
        <taxon>Rouxiella</taxon>
    </lineage>
</organism>
<evidence type="ECO:0000256" key="9">
    <source>
        <dbReference type="ARBA" id="ARBA00023004"/>
    </source>
</evidence>
<evidence type="ECO:0000256" key="8">
    <source>
        <dbReference type="ARBA" id="ARBA00022982"/>
    </source>
</evidence>
<evidence type="ECO:0000256" key="7">
    <source>
        <dbReference type="ARBA" id="ARBA00022737"/>
    </source>
</evidence>
<keyword evidence="4 11" id="KW-0349">Heme</keyword>
<keyword evidence="2" id="KW-0813">Transport</keyword>
<dbReference type="InterPro" id="IPR014353">
    <property type="entry name" value="Membr-bd_ADH_cyt_c"/>
</dbReference>
<keyword evidence="16" id="KW-1185">Reference proteome</keyword>
<dbReference type="PANTHER" id="PTHR35008">
    <property type="entry name" value="BLL4482 PROTEIN-RELATED"/>
    <property type="match status" value="1"/>
</dbReference>
<keyword evidence="13" id="KW-0812">Transmembrane</keyword>
<evidence type="ECO:0000256" key="1">
    <source>
        <dbReference type="ARBA" id="ARBA00004236"/>
    </source>
</evidence>
<comment type="cofactor">
    <cofactor evidence="11">
        <name>heme c</name>
        <dbReference type="ChEBI" id="CHEBI:61717"/>
    </cofactor>
    <text evidence="11">Binds 3 heme c groups covalently per subunit.</text>
</comment>
<dbReference type="PRINTS" id="PR00605">
    <property type="entry name" value="CYTCHROMECIC"/>
</dbReference>
<feature type="binding site" description="axial binding residue" evidence="12">
    <location>
        <position position="66"/>
    </location>
    <ligand>
        <name>heme c</name>
        <dbReference type="ChEBI" id="CHEBI:61717"/>
        <label>1</label>
    </ligand>
    <ligandPart>
        <name>Fe</name>
        <dbReference type="ChEBI" id="CHEBI:18248"/>
    </ligandPart>
</feature>
<dbReference type="InterPro" id="IPR008168">
    <property type="entry name" value="Cyt_C_IC"/>
</dbReference>
<feature type="binding site" description="covalent" evidence="11">
    <location>
        <position position="342"/>
    </location>
    <ligand>
        <name>heme c</name>
        <dbReference type="ChEBI" id="CHEBI:61717"/>
        <label>3</label>
    </ligand>
</feature>
<evidence type="ECO:0000256" key="6">
    <source>
        <dbReference type="ARBA" id="ARBA00022729"/>
    </source>
</evidence>
<dbReference type="RefSeq" id="WP_084912350.1">
    <property type="nucleotide sequence ID" value="NZ_MRWE01000010.1"/>
</dbReference>
<feature type="binding site" description="axial binding residue" evidence="12">
    <location>
        <position position="211"/>
    </location>
    <ligand>
        <name>heme c</name>
        <dbReference type="ChEBI" id="CHEBI:61717"/>
        <label>2</label>
    </ligand>
    <ligandPart>
        <name>Fe</name>
        <dbReference type="ChEBI" id="CHEBI:18248"/>
    </ligandPart>
</feature>
<feature type="domain" description="Cytochrome c" evidence="14">
    <location>
        <begin position="192"/>
        <end position="301"/>
    </location>
</feature>
<dbReference type="Pfam" id="PF00034">
    <property type="entry name" value="Cytochrom_C"/>
    <property type="match status" value="2"/>
</dbReference>
<dbReference type="GO" id="GO:0005886">
    <property type="term" value="C:plasma membrane"/>
    <property type="evidence" value="ECO:0007669"/>
    <property type="project" value="UniProtKB-SubCell"/>
</dbReference>
<comment type="caution">
    <text evidence="15">The sequence shown here is derived from an EMBL/GenBank/DDBJ whole genome shotgun (WGS) entry which is preliminary data.</text>
</comment>
<feature type="transmembrane region" description="Helical" evidence="13">
    <location>
        <begin position="7"/>
        <end position="28"/>
    </location>
</feature>
<keyword evidence="9 12" id="KW-0408">Iron</keyword>
<gene>
    <name evidence="15" type="ORF">BS640_08240</name>
</gene>
<feature type="binding site" description="covalent" evidence="11">
    <location>
        <position position="65"/>
    </location>
    <ligand>
        <name>heme c</name>
        <dbReference type="ChEBI" id="CHEBI:61717"/>
        <label>1</label>
    </ligand>
</feature>
<evidence type="ECO:0000313" key="15">
    <source>
        <dbReference type="EMBL" id="ORJ26091.1"/>
    </source>
</evidence>
<evidence type="ECO:0000256" key="13">
    <source>
        <dbReference type="SAM" id="Phobius"/>
    </source>
</evidence>
<feature type="binding site" description="covalent" evidence="11">
    <location>
        <position position="210"/>
    </location>
    <ligand>
        <name>heme c</name>
        <dbReference type="ChEBI" id="CHEBI:61717"/>
        <label>2</label>
    </ligand>
</feature>
<feature type="binding site" description="covalent" evidence="11">
    <location>
        <position position="207"/>
    </location>
    <ligand>
        <name>heme c</name>
        <dbReference type="ChEBI" id="CHEBI:61717"/>
        <label>2</label>
    </ligand>
</feature>
<feature type="binding site" description="covalent" evidence="11">
    <location>
        <position position="345"/>
    </location>
    <ligand>
        <name>heme c</name>
        <dbReference type="ChEBI" id="CHEBI:61717"/>
        <label>3</label>
    </ligand>
</feature>
<dbReference type="STRING" id="1646377.BS640_08240"/>
<evidence type="ECO:0000256" key="3">
    <source>
        <dbReference type="ARBA" id="ARBA00022475"/>
    </source>
</evidence>